<dbReference type="PROSITE" id="PS51257">
    <property type="entry name" value="PROKAR_LIPOPROTEIN"/>
    <property type="match status" value="1"/>
</dbReference>
<gene>
    <name evidence="1" type="ORF">A9C19_18310</name>
</gene>
<dbReference type="RefSeq" id="WP_072581322.1">
    <property type="nucleotide sequence ID" value="NZ_CP016020.1"/>
</dbReference>
<evidence type="ECO:0000313" key="2">
    <source>
        <dbReference type="Proteomes" id="UP000181936"/>
    </source>
</evidence>
<dbReference type="OrthoDB" id="9842653at2"/>
<dbReference type="AlphaFoldDB" id="A0A1L3MW22"/>
<dbReference type="Proteomes" id="UP000181936">
    <property type="component" value="Chromosome"/>
</dbReference>
<name>A0A1L3MW22_9BACI</name>
<dbReference type="KEGG" id="bwh:A9C19_18310"/>
<dbReference type="EMBL" id="CP016020">
    <property type="protein sequence ID" value="APH06522.1"/>
    <property type="molecule type" value="Genomic_DNA"/>
</dbReference>
<reference evidence="1 2" key="1">
    <citation type="journal article" date="2016" name="Sci. Rep.">
        <title>Complete genome sequence and transcriptomic analysis of a novel marine strain Bacillus weihaiensis reveals the mechanism of brown algae degradation.</title>
        <authorList>
            <person name="Zhu Y."/>
            <person name="Chen P."/>
            <person name="Bao Y."/>
            <person name="Men Y."/>
            <person name="Zeng Y."/>
            <person name="Yang J."/>
            <person name="Sun J."/>
            <person name="Sun Y."/>
        </authorList>
    </citation>
    <scope>NUCLEOTIDE SEQUENCE [LARGE SCALE GENOMIC DNA]</scope>
    <source>
        <strain evidence="1 2">Alg07</strain>
    </source>
</reference>
<proteinExistence type="predicted"/>
<protein>
    <submittedName>
        <fullName evidence="1">Uncharacterized protein</fullName>
    </submittedName>
</protein>
<evidence type="ECO:0000313" key="1">
    <source>
        <dbReference type="EMBL" id="APH06522.1"/>
    </source>
</evidence>
<sequence length="258" mass="30079">MKLLLGLIGIFILSGCTGSKEEQKVLDNYESYFKNHLQTKYERSFEIKKISKGAKYLGGPILVSAEMFPSDEEELIFSVSAAVESEMELTENYLANKWKREADELVQNQMKTIFNNDVWYEFSFSVKKDLLNQEIIDKQEQKLSYALKEYNDQIFPYIQIVDIEKNVDSAKKLTELYDFISFLHESNLQNTGISLETYSTDFKDKIKANPRKFLELGYTDRVYYQQDGTIIFSFSLQDSDTALIKSKDDLLHIYKLNQ</sequence>
<organism evidence="1 2">
    <name type="scientific">Bacillus weihaiensis</name>
    <dbReference type="NCBI Taxonomy" id="1547283"/>
    <lineage>
        <taxon>Bacteria</taxon>
        <taxon>Bacillati</taxon>
        <taxon>Bacillota</taxon>
        <taxon>Bacilli</taxon>
        <taxon>Bacillales</taxon>
        <taxon>Bacillaceae</taxon>
        <taxon>Bacillus</taxon>
    </lineage>
</organism>
<accession>A0A1L3MW22</accession>
<keyword evidence="2" id="KW-1185">Reference proteome</keyword>